<feature type="compositionally biased region" description="Low complexity" evidence="3">
    <location>
        <begin position="13"/>
        <end position="24"/>
    </location>
</feature>
<keyword evidence="2 5" id="KW-0012">Acyltransferase</keyword>
<keyword evidence="6" id="KW-1185">Reference proteome</keyword>
<dbReference type="GO" id="GO:0016746">
    <property type="term" value="F:acyltransferase activity"/>
    <property type="evidence" value="ECO:0007669"/>
    <property type="project" value="UniProtKB-KW"/>
</dbReference>
<dbReference type="PANTHER" id="PTHR10434:SF11">
    <property type="entry name" value="1-ACYL-SN-GLYCEROL-3-PHOSPHATE ACYLTRANSFERASE"/>
    <property type="match status" value="1"/>
</dbReference>
<keyword evidence="1" id="KW-0808">Transferase</keyword>
<evidence type="ECO:0000313" key="5">
    <source>
        <dbReference type="EMBL" id="BDR53571.1"/>
    </source>
</evidence>
<evidence type="ECO:0000256" key="1">
    <source>
        <dbReference type="ARBA" id="ARBA00022679"/>
    </source>
</evidence>
<dbReference type="CDD" id="cd07989">
    <property type="entry name" value="LPLAT_AGPAT-like"/>
    <property type="match status" value="1"/>
</dbReference>
<evidence type="ECO:0000256" key="2">
    <source>
        <dbReference type="ARBA" id="ARBA00023315"/>
    </source>
</evidence>
<dbReference type="EMBL" id="AP026798">
    <property type="protein sequence ID" value="BDR53571.1"/>
    <property type="molecule type" value="Genomic_DNA"/>
</dbReference>
<protein>
    <submittedName>
        <fullName evidence="5">1-acyl-sn-glycerol-3-phosphate acyltransferase</fullName>
    </submittedName>
</protein>
<dbReference type="SMART" id="SM00563">
    <property type="entry name" value="PlsC"/>
    <property type="match status" value="1"/>
</dbReference>
<dbReference type="Pfam" id="PF01553">
    <property type="entry name" value="Acyltransferase"/>
    <property type="match status" value="1"/>
</dbReference>
<dbReference type="PANTHER" id="PTHR10434">
    <property type="entry name" value="1-ACYL-SN-GLYCEROL-3-PHOSPHATE ACYLTRANSFERASE"/>
    <property type="match status" value="1"/>
</dbReference>
<evidence type="ECO:0000313" key="6">
    <source>
        <dbReference type="Proteomes" id="UP001321766"/>
    </source>
</evidence>
<dbReference type="SUPFAM" id="SSF69593">
    <property type="entry name" value="Glycerol-3-phosphate (1)-acyltransferase"/>
    <property type="match status" value="1"/>
</dbReference>
<proteinExistence type="predicted"/>
<feature type="region of interest" description="Disordered" evidence="3">
    <location>
        <begin position="302"/>
        <end position="322"/>
    </location>
</feature>
<organism evidence="5 6">
    <name type="scientific">Bombiscardovia nodaiensis</name>
    <dbReference type="NCBI Taxonomy" id="2932181"/>
    <lineage>
        <taxon>Bacteria</taxon>
        <taxon>Bacillati</taxon>
        <taxon>Actinomycetota</taxon>
        <taxon>Actinomycetes</taxon>
        <taxon>Bifidobacteriales</taxon>
        <taxon>Bifidobacteriaceae</taxon>
        <taxon>Bombiscardovia</taxon>
    </lineage>
</organism>
<sequence>MAQLAQHHRLVDPTRYYPTGPRTPNQAEIDEQNPKATDRLLEGTSRVVRASCKTYAWGLEQVPQTGTFITAATHVTQFDVFIPMMALFHMGRRPRYMAKAEMAHWPLIGRWFQLVGMQPVPRRSGKAQEIEGESIKIITSGRPLTIWPEGTVTRDPLKWPMSLKPGVGIIALKSSKALGRMVPLFPCVTWGAASINHWWPWPRKNVVTCYDHALDYSDLLADMDSWASEPPKEAVDELCRRLRERLEVIMAEIRGIDPPAEGYFDYPTMTRKPRPAQTYPARALESNQYGAAASSLDGADLSLAQRPAARDLPPLEGTGQGA</sequence>
<accession>A0ABM8B9K0</accession>
<dbReference type="InterPro" id="IPR002123">
    <property type="entry name" value="Plipid/glycerol_acylTrfase"/>
</dbReference>
<dbReference type="Proteomes" id="UP001321766">
    <property type="component" value="Chromosome"/>
</dbReference>
<evidence type="ECO:0000256" key="3">
    <source>
        <dbReference type="SAM" id="MobiDB-lite"/>
    </source>
</evidence>
<name>A0ABM8B9K0_9BIFI</name>
<feature type="region of interest" description="Disordered" evidence="3">
    <location>
        <begin position="13"/>
        <end position="34"/>
    </location>
</feature>
<evidence type="ECO:0000259" key="4">
    <source>
        <dbReference type="SMART" id="SM00563"/>
    </source>
</evidence>
<gene>
    <name evidence="5" type="ORF">KIM372_14780</name>
</gene>
<feature type="domain" description="Phospholipid/glycerol acyltransferase" evidence="4">
    <location>
        <begin position="68"/>
        <end position="192"/>
    </location>
</feature>
<reference evidence="5 6" key="1">
    <citation type="journal article" date="2023" name="Microbiol. Spectr.">
        <title>Symbiosis of Carpenter Bees with Uncharacterized Lactic Acid Bacteria Showing NAD Auxotrophy.</title>
        <authorList>
            <person name="Kawasaki S."/>
            <person name="Ozawa K."/>
            <person name="Mori T."/>
            <person name="Yamamoto A."/>
            <person name="Ito M."/>
            <person name="Ohkuma M."/>
            <person name="Sakamoto M."/>
            <person name="Matsutani M."/>
        </authorList>
    </citation>
    <scope>NUCLEOTIDE SEQUENCE [LARGE SCALE GENOMIC DNA]</scope>
    <source>
        <strain evidence="5 6">Kim37-2</strain>
    </source>
</reference>